<accession>A0A9P4Y2N6</accession>
<evidence type="ECO:0000313" key="2">
    <source>
        <dbReference type="Proteomes" id="UP000803844"/>
    </source>
</evidence>
<dbReference type="GO" id="GO:0003735">
    <property type="term" value="F:structural constituent of ribosome"/>
    <property type="evidence" value="ECO:0007669"/>
    <property type="project" value="InterPro"/>
</dbReference>
<dbReference type="GO" id="GO:0005763">
    <property type="term" value="C:mitochondrial small ribosomal subunit"/>
    <property type="evidence" value="ECO:0007669"/>
    <property type="project" value="InterPro"/>
</dbReference>
<name>A0A9P4Y2N6_CRYP1</name>
<keyword evidence="2" id="KW-1185">Reference proteome</keyword>
<dbReference type="Pfam" id="PF13741">
    <property type="entry name" value="MRP-S25"/>
    <property type="match status" value="1"/>
</dbReference>
<organism evidence="1 2">
    <name type="scientific">Cryphonectria parasitica (strain ATCC 38755 / EP155)</name>
    <dbReference type="NCBI Taxonomy" id="660469"/>
    <lineage>
        <taxon>Eukaryota</taxon>
        <taxon>Fungi</taxon>
        <taxon>Dikarya</taxon>
        <taxon>Ascomycota</taxon>
        <taxon>Pezizomycotina</taxon>
        <taxon>Sordariomycetes</taxon>
        <taxon>Sordariomycetidae</taxon>
        <taxon>Diaporthales</taxon>
        <taxon>Cryphonectriaceae</taxon>
        <taxon>Cryphonectria-Endothia species complex</taxon>
        <taxon>Cryphonectria</taxon>
    </lineage>
</organism>
<comment type="caution">
    <text evidence="1">The sequence shown here is derived from an EMBL/GenBank/DDBJ whole genome shotgun (WGS) entry which is preliminary data.</text>
</comment>
<evidence type="ECO:0000313" key="1">
    <source>
        <dbReference type="EMBL" id="KAF3765511.1"/>
    </source>
</evidence>
<dbReference type="Proteomes" id="UP000803844">
    <property type="component" value="Unassembled WGS sequence"/>
</dbReference>
<dbReference type="RefSeq" id="XP_040776472.1">
    <property type="nucleotide sequence ID" value="XM_040923302.1"/>
</dbReference>
<proteinExistence type="predicted"/>
<sequence length="69" mass="7747">MVGAYFGKSRLQVGMELEDATYDNWRKWAEGEASKIAAERESAYANFSTEDNKKNLADLGIEEEGEVRA</sequence>
<dbReference type="InterPro" id="IPR016939">
    <property type="entry name" value="Ribosomal_mS23_fun"/>
</dbReference>
<dbReference type="EMBL" id="MU032347">
    <property type="protein sequence ID" value="KAF3765511.1"/>
    <property type="molecule type" value="Genomic_DNA"/>
</dbReference>
<protein>
    <submittedName>
        <fullName evidence="1">Uncharacterized protein</fullName>
    </submittedName>
</protein>
<dbReference type="OrthoDB" id="5542239at2759"/>
<dbReference type="AlphaFoldDB" id="A0A9P4Y2N6"/>
<dbReference type="GeneID" id="63840431"/>
<gene>
    <name evidence="1" type="ORF">M406DRAFT_355950</name>
</gene>
<reference evidence="1" key="1">
    <citation type="journal article" date="2020" name="Phytopathology">
        <title>Genome sequence of the chestnut blight fungus Cryphonectria parasitica EP155: A fundamental resource for an archetypical invasive plant pathogen.</title>
        <authorList>
            <person name="Crouch J.A."/>
            <person name="Dawe A."/>
            <person name="Aerts A."/>
            <person name="Barry K."/>
            <person name="Churchill A.C.L."/>
            <person name="Grimwood J."/>
            <person name="Hillman B."/>
            <person name="Milgroom M.G."/>
            <person name="Pangilinan J."/>
            <person name="Smith M."/>
            <person name="Salamov A."/>
            <person name="Schmutz J."/>
            <person name="Yadav J."/>
            <person name="Grigoriev I.V."/>
            <person name="Nuss D."/>
        </authorList>
    </citation>
    <scope>NUCLEOTIDE SEQUENCE</scope>
    <source>
        <strain evidence="1">EP155</strain>
    </source>
</reference>